<dbReference type="RefSeq" id="WP_011389780.1">
    <property type="nucleotide sequence ID" value="NC_007643.1"/>
</dbReference>
<dbReference type="GO" id="GO:0031071">
    <property type="term" value="F:cysteine desulfurase activity"/>
    <property type="evidence" value="ECO:0007669"/>
    <property type="project" value="UniProtKB-EC"/>
</dbReference>
<dbReference type="GO" id="GO:0008483">
    <property type="term" value="F:transaminase activity"/>
    <property type="evidence" value="ECO:0007669"/>
    <property type="project" value="UniProtKB-KW"/>
</dbReference>
<dbReference type="eggNOG" id="COG1104">
    <property type="taxonomic scope" value="Bacteria"/>
</dbReference>
<dbReference type="GO" id="GO:0046872">
    <property type="term" value="F:metal ion binding"/>
    <property type="evidence" value="ECO:0007669"/>
    <property type="project" value="UniProtKB-KW"/>
</dbReference>
<keyword evidence="8" id="KW-0408">Iron</keyword>
<dbReference type="SUPFAM" id="SSF53383">
    <property type="entry name" value="PLP-dependent transferases"/>
    <property type="match status" value="1"/>
</dbReference>
<accession>Q2RSR8</accession>
<evidence type="ECO:0000256" key="10">
    <source>
        <dbReference type="ARBA" id="ARBA00050776"/>
    </source>
</evidence>
<dbReference type="AlphaFoldDB" id="Q2RSR8"/>
<dbReference type="EnsemblBacteria" id="ABC22827">
    <property type="protein sequence ID" value="ABC22827"/>
    <property type="gene ID" value="Rru_A2027"/>
</dbReference>
<evidence type="ECO:0000256" key="9">
    <source>
        <dbReference type="ARBA" id="ARBA00023014"/>
    </source>
</evidence>
<dbReference type="Gene3D" id="1.10.260.50">
    <property type="match status" value="1"/>
</dbReference>
<dbReference type="Pfam" id="PF00266">
    <property type="entry name" value="Aminotran_5"/>
    <property type="match status" value="1"/>
</dbReference>
<keyword evidence="12" id="KW-0032">Aminotransferase</keyword>
<protein>
    <recommendedName>
        <fullName evidence="4">Cysteine desulfurase</fullName>
    </recommendedName>
</protein>
<comment type="cofactor">
    <cofactor evidence="1">
        <name>pyridoxal 5'-phosphate</name>
        <dbReference type="ChEBI" id="CHEBI:597326"/>
    </cofactor>
</comment>
<dbReference type="Proteomes" id="UP000001929">
    <property type="component" value="Chromosome"/>
</dbReference>
<name>Q2RSR8_RHORT</name>
<dbReference type="InterPro" id="IPR015421">
    <property type="entry name" value="PyrdxlP-dep_Trfase_major"/>
</dbReference>
<dbReference type="GO" id="GO:0051536">
    <property type="term" value="F:iron-sulfur cluster binding"/>
    <property type="evidence" value="ECO:0007669"/>
    <property type="project" value="UniProtKB-KW"/>
</dbReference>
<comment type="function">
    <text evidence="2">Catalyzes the removal of elemental sulfur atoms from cysteine to produce alanine. Seems to participate in the biosynthesis of the nitrogenase metalloclusters by providing the inorganic sulfur required for the Fe-S core formation.</text>
</comment>
<evidence type="ECO:0000256" key="4">
    <source>
        <dbReference type="ARBA" id="ARBA00013558"/>
    </source>
</evidence>
<keyword evidence="5 12" id="KW-0808">Transferase</keyword>
<dbReference type="InterPro" id="IPR015422">
    <property type="entry name" value="PyrdxlP-dep_Trfase_small"/>
</dbReference>
<sequence length="368" mass="36868">MTHAGVYLDHNATTALRPEAVAAITAALEVLGNPSSIHRDGRRARALIEDARDAVGALVGARAERVIFTSGGSEANALGLLGSGRRLIVGATEHPCVLRADPAALRIRVDRHGVVDLGHLEALLQAERNPAVVGLMLANNETGVVQPVAEAVALAHAHGALVHCDGVQAPGRMALSLAALGCDSLALSGHKIGGPAGSGALILAEGHEVSPGLRGGGQERGRRAGTENLLGIVGFGASAATLGAQTAAESTRLGALRGRLEAAVTAAVPGVVIYGAGVARLPNTTCVGLPGVGADRQVMALDLAGLRVSAGSACSSGTLSASPVLLAMGVGEDAARQAIRVSLGWTTTEDEVSGFIEAYGAMAARLTA</sequence>
<evidence type="ECO:0000256" key="7">
    <source>
        <dbReference type="ARBA" id="ARBA00022898"/>
    </source>
</evidence>
<dbReference type="Gene3D" id="3.90.1150.10">
    <property type="entry name" value="Aspartate Aminotransferase, domain 1"/>
    <property type="match status" value="1"/>
</dbReference>
<dbReference type="PhylomeDB" id="Q2RSR8"/>
<dbReference type="KEGG" id="rru:Rru_A2027"/>
<dbReference type="STRING" id="269796.Rru_A2027"/>
<evidence type="ECO:0000259" key="11">
    <source>
        <dbReference type="Pfam" id="PF00266"/>
    </source>
</evidence>
<dbReference type="Gene3D" id="3.40.640.10">
    <property type="entry name" value="Type I PLP-dependent aspartate aminotransferase-like (Major domain)"/>
    <property type="match status" value="1"/>
</dbReference>
<organism evidence="12 13">
    <name type="scientific">Rhodospirillum rubrum (strain ATCC 11170 / ATH 1.1.1 / DSM 467 / LMG 4362 / NCIMB 8255 / S1)</name>
    <dbReference type="NCBI Taxonomy" id="269796"/>
    <lineage>
        <taxon>Bacteria</taxon>
        <taxon>Pseudomonadati</taxon>
        <taxon>Pseudomonadota</taxon>
        <taxon>Alphaproteobacteria</taxon>
        <taxon>Rhodospirillales</taxon>
        <taxon>Rhodospirillaceae</taxon>
        <taxon>Rhodospirillum</taxon>
    </lineage>
</organism>
<keyword evidence="6" id="KW-0479">Metal-binding</keyword>
<dbReference type="InterPro" id="IPR015424">
    <property type="entry name" value="PyrdxlP-dep_Trfase"/>
</dbReference>
<evidence type="ECO:0000313" key="12">
    <source>
        <dbReference type="EMBL" id="ABC22827.1"/>
    </source>
</evidence>
<gene>
    <name evidence="12" type="ordered locus">Rru_A2027</name>
</gene>
<evidence type="ECO:0000256" key="5">
    <source>
        <dbReference type="ARBA" id="ARBA00022679"/>
    </source>
</evidence>
<comment type="catalytic activity">
    <reaction evidence="10">
        <text>(sulfur carrier)-H + L-cysteine = (sulfur carrier)-SH + L-alanine</text>
        <dbReference type="Rhea" id="RHEA:43892"/>
        <dbReference type="Rhea" id="RHEA-COMP:14737"/>
        <dbReference type="Rhea" id="RHEA-COMP:14739"/>
        <dbReference type="ChEBI" id="CHEBI:29917"/>
        <dbReference type="ChEBI" id="CHEBI:35235"/>
        <dbReference type="ChEBI" id="CHEBI:57972"/>
        <dbReference type="ChEBI" id="CHEBI:64428"/>
        <dbReference type="EC" id="2.8.1.7"/>
    </reaction>
</comment>
<proteinExistence type="inferred from homology"/>
<evidence type="ECO:0000256" key="6">
    <source>
        <dbReference type="ARBA" id="ARBA00022723"/>
    </source>
</evidence>
<dbReference type="PIRSF" id="PIRSF005572">
    <property type="entry name" value="NifS"/>
    <property type="match status" value="1"/>
</dbReference>
<reference evidence="12 13" key="1">
    <citation type="journal article" date="2011" name="Stand. Genomic Sci.">
        <title>Complete genome sequence of Rhodospirillum rubrum type strain (S1).</title>
        <authorList>
            <person name="Munk A.C."/>
            <person name="Copeland A."/>
            <person name="Lucas S."/>
            <person name="Lapidus A."/>
            <person name="Del Rio T.G."/>
            <person name="Barry K."/>
            <person name="Detter J.C."/>
            <person name="Hammon N."/>
            <person name="Israni S."/>
            <person name="Pitluck S."/>
            <person name="Brettin T."/>
            <person name="Bruce D."/>
            <person name="Han C."/>
            <person name="Tapia R."/>
            <person name="Gilna P."/>
            <person name="Schmutz J."/>
            <person name="Larimer F."/>
            <person name="Land M."/>
            <person name="Kyrpides N.C."/>
            <person name="Mavromatis K."/>
            <person name="Richardson P."/>
            <person name="Rohde M."/>
            <person name="Goker M."/>
            <person name="Klenk H.P."/>
            <person name="Zhang Y."/>
            <person name="Roberts G.P."/>
            <person name="Reslewic S."/>
            <person name="Schwartz D.C."/>
        </authorList>
    </citation>
    <scope>NUCLEOTIDE SEQUENCE [LARGE SCALE GENOMIC DNA]</scope>
    <source>
        <strain evidence="13">ATCC 11170 / ATH 1.1.1 / DSM 467 / LMG 4362 / NCIMB 8255 / S1</strain>
    </source>
</reference>
<dbReference type="InterPro" id="IPR000192">
    <property type="entry name" value="Aminotrans_V_dom"/>
</dbReference>
<keyword evidence="9" id="KW-0411">Iron-sulfur</keyword>
<dbReference type="InterPro" id="IPR016454">
    <property type="entry name" value="Cysteine_dSase"/>
</dbReference>
<keyword evidence="7" id="KW-0663">Pyridoxal phosphate</keyword>
<dbReference type="PATRIC" id="fig|269796.9.peg.2114"/>
<dbReference type="PANTHER" id="PTHR11601:SF34">
    <property type="entry name" value="CYSTEINE DESULFURASE"/>
    <property type="match status" value="1"/>
</dbReference>
<evidence type="ECO:0000256" key="1">
    <source>
        <dbReference type="ARBA" id="ARBA00001933"/>
    </source>
</evidence>
<dbReference type="EMBL" id="CP000230">
    <property type="protein sequence ID" value="ABC22827.1"/>
    <property type="molecule type" value="Genomic_DNA"/>
</dbReference>
<dbReference type="PANTHER" id="PTHR11601">
    <property type="entry name" value="CYSTEINE DESULFURYLASE FAMILY MEMBER"/>
    <property type="match status" value="1"/>
</dbReference>
<evidence type="ECO:0000256" key="2">
    <source>
        <dbReference type="ARBA" id="ARBA00003120"/>
    </source>
</evidence>
<comment type="similarity">
    <text evidence="3">Belongs to the class-V pyridoxal-phosphate-dependent aminotransferase family. NifS/IscS subfamily.</text>
</comment>
<evidence type="ECO:0000313" key="13">
    <source>
        <dbReference type="Proteomes" id="UP000001929"/>
    </source>
</evidence>
<evidence type="ECO:0000256" key="8">
    <source>
        <dbReference type="ARBA" id="ARBA00023004"/>
    </source>
</evidence>
<feature type="domain" description="Aminotransferase class V" evidence="11">
    <location>
        <begin position="6"/>
        <end position="353"/>
    </location>
</feature>
<dbReference type="HOGENOM" id="CLU_003433_0_0_5"/>
<keyword evidence="13" id="KW-1185">Reference proteome</keyword>
<evidence type="ECO:0000256" key="3">
    <source>
        <dbReference type="ARBA" id="ARBA00006490"/>
    </source>
</evidence>